<reference evidence="1" key="1">
    <citation type="submission" date="2015-07" db="EMBL/GenBank/DDBJ databases">
        <title>Adaptation to a free-living lifestyle via gene acquisitions in the diplomonad Trepomonas sp. PC1.</title>
        <authorList>
            <person name="Xu F."/>
            <person name="Jerlstrom-Hultqvist J."/>
            <person name="Kolisko M."/>
            <person name="Simpson A.G.B."/>
            <person name="Roger A.J."/>
            <person name="Svard S.G."/>
            <person name="Andersson J.O."/>
        </authorList>
    </citation>
    <scope>NUCLEOTIDE SEQUENCE</scope>
    <source>
        <strain evidence="1">PC1</strain>
    </source>
</reference>
<evidence type="ECO:0000313" key="1">
    <source>
        <dbReference type="EMBL" id="JAP89575.1"/>
    </source>
</evidence>
<proteinExistence type="predicted"/>
<accession>A0A146K0X6</accession>
<dbReference type="SUPFAM" id="SSF48452">
    <property type="entry name" value="TPR-like"/>
    <property type="match status" value="1"/>
</dbReference>
<dbReference type="EMBL" id="GDID01007031">
    <property type="protein sequence ID" value="JAP89575.1"/>
    <property type="molecule type" value="Transcribed_RNA"/>
</dbReference>
<gene>
    <name evidence="1" type="ORF">TPC1_30930</name>
</gene>
<name>A0A146K0X6_9EUKA</name>
<feature type="non-terminal residue" evidence="1">
    <location>
        <position position="1"/>
    </location>
</feature>
<dbReference type="AlphaFoldDB" id="A0A146K0X6"/>
<sequence length="442" mass="51770">KLYINTVKELQRLKDYDQIIKLTIKYIEQEEDEKILYFCYLNIIEAYIRQQNYILAQKNAHILQKISAPNTQMQLQLYLYRVVINFSQNNPIDHELRDFFQVYQKTYASIQSKLKTDELLENLLHKVDSATQSVLNNLFNKKGEVLLIQYQTCCQPGLLAQARQMFNLTNNAHMLQITSTFSDTDAQAAIATENHAIIYNTAVKYLSRNDFQQVNHLMTHLQGVLPQFQSSQQRRLLKELQAVYLFKSGDYQNCESLLKTESSAVFNLLKAHLLFNQRKFDDALQIYQKLHFHNGIVATLAMKKQKDFDLLDKMLFKEEKTDFKEESAFQTLNLAGLTFLKLGDAPKAVKLLQHSVQIKKTTGALYNLAYGFYKLCDWRKAFLGFLEVYHCSSGVIKENAAKWAMQCAKELYQKSKKEAYKELGREIQRREEGDWFKEFQWE</sequence>
<protein>
    <recommendedName>
        <fullName evidence="2">Tetratricopeptide repeat-containing protein</fullName>
    </recommendedName>
</protein>
<dbReference type="InterPro" id="IPR011990">
    <property type="entry name" value="TPR-like_helical_dom_sf"/>
</dbReference>
<evidence type="ECO:0008006" key="2">
    <source>
        <dbReference type="Google" id="ProtNLM"/>
    </source>
</evidence>
<dbReference type="Gene3D" id="1.25.40.10">
    <property type="entry name" value="Tetratricopeptide repeat domain"/>
    <property type="match status" value="1"/>
</dbReference>
<organism evidence="1">
    <name type="scientific">Trepomonas sp. PC1</name>
    <dbReference type="NCBI Taxonomy" id="1076344"/>
    <lineage>
        <taxon>Eukaryota</taxon>
        <taxon>Metamonada</taxon>
        <taxon>Diplomonadida</taxon>
        <taxon>Hexamitidae</taxon>
        <taxon>Hexamitinae</taxon>
        <taxon>Trepomonas</taxon>
    </lineage>
</organism>